<sequence>MMRLIFAGALSREGRSPACVGVSLLAIRARYKSIASKLAPKVNVSFVGWASAHHLDDALDWLRRAVALSMLKCCLARRVWRYA</sequence>
<accession>A0A2N8RHW1</accession>
<proteinExistence type="predicted"/>
<evidence type="ECO:0000313" key="2">
    <source>
        <dbReference type="Proteomes" id="UP000236003"/>
    </source>
</evidence>
<reference evidence="1 2" key="1">
    <citation type="submission" date="2018-01" db="EMBL/GenBank/DDBJ databases">
        <title>Denitrification phenotypes of diverse strains of Pseudomonas stutzeri.</title>
        <authorList>
            <person name="Milligan D.A."/>
            <person name="Bergaust L."/>
            <person name="Bakken L.R."/>
            <person name="Frostegard A."/>
        </authorList>
    </citation>
    <scope>NUCLEOTIDE SEQUENCE [LARGE SCALE GENOMIC DNA]</scope>
    <source>
        <strain evidence="1 2">CCUG 44592</strain>
    </source>
</reference>
<name>A0A2N8RHW1_STUST</name>
<evidence type="ECO:0000313" key="1">
    <source>
        <dbReference type="EMBL" id="PNF60673.1"/>
    </source>
</evidence>
<gene>
    <name evidence="1" type="ORF">CXK99_05430</name>
</gene>
<dbReference type="EMBL" id="POUM01000003">
    <property type="protein sequence ID" value="PNF60673.1"/>
    <property type="molecule type" value="Genomic_DNA"/>
</dbReference>
<organism evidence="1 2">
    <name type="scientific">Stutzerimonas stutzeri</name>
    <name type="common">Pseudomonas stutzeri</name>
    <dbReference type="NCBI Taxonomy" id="316"/>
    <lineage>
        <taxon>Bacteria</taxon>
        <taxon>Pseudomonadati</taxon>
        <taxon>Pseudomonadota</taxon>
        <taxon>Gammaproteobacteria</taxon>
        <taxon>Pseudomonadales</taxon>
        <taxon>Pseudomonadaceae</taxon>
        <taxon>Stutzerimonas</taxon>
    </lineage>
</organism>
<comment type="caution">
    <text evidence="1">The sequence shown here is derived from an EMBL/GenBank/DDBJ whole genome shotgun (WGS) entry which is preliminary data.</text>
</comment>
<protein>
    <submittedName>
        <fullName evidence="1">Uncharacterized protein</fullName>
    </submittedName>
</protein>
<dbReference type="Proteomes" id="UP000236003">
    <property type="component" value="Unassembled WGS sequence"/>
</dbReference>
<dbReference type="AlphaFoldDB" id="A0A2N8RHW1"/>